<protein>
    <recommendedName>
        <fullName evidence="1">DUF4333 domain-containing protein</fullName>
    </recommendedName>
</protein>
<dbReference type="EMBL" id="CP031165">
    <property type="protein sequence ID" value="AXV06894.1"/>
    <property type="molecule type" value="Genomic_DNA"/>
</dbReference>
<reference evidence="2 3" key="1">
    <citation type="submission" date="2018-09" db="EMBL/GenBank/DDBJ databases">
        <title>Complete genome sequence of Euzebya sp. DY32-46 isolated from seawater of Pacific Ocean.</title>
        <authorList>
            <person name="Xu L."/>
            <person name="Wu Y.-H."/>
            <person name="Xu X.-W."/>
        </authorList>
    </citation>
    <scope>NUCLEOTIDE SEQUENCE [LARGE SCALE GENOMIC DNA]</scope>
    <source>
        <strain evidence="2 3">DY32-46</strain>
    </source>
</reference>
<accession>A0A346XXE7</accession>
<name>A0A346XXE7_9ACTN</name>
<evidence type="ECO:0000313" key="3">
    <source>
        <dbReference type="Proteomes" id="UP000264006"/>
    </source>
</evidence>
<keyword evidence="3" id="KW-1185">Reference proteome</keyword>
<evidence type="ECO:0000313" key="2">
    <source>
        <dbReference type="EMBL" id="AXV06894.1"/>
    </source>
</evidence>
<proteinExistence type="predicted"/>
<gene>
    <name evidence="2" type="ORF">DVS28_a2212</name>
</gene>
<dbReference type="KEGG" id="euz:DVS28_a2212"/>
<evidence type="ECO:0000259" key="1">
    <source>
        <dbReference type="Pfam" id="PF14230"/>
    </source>
</evidence>
<sequence>MEEQILADVDARFPVDFEEVTCPEGIEPRAGDVFVCRVHAADGSVGVVEVTQLAGDSEACSDIGAATGADDVCVEWELTEVLAPEESGTGDDS</sequence>
<dbReference type="Proteomes" id="UP000264006">
    <property type="component" value="Chromosome"/>
</dbReference>
<feature type="domain" description="DUF4333" evidence="1">
    <location>
        <begin position="4"/>
        <end position="52"/>
    </location>
</feature>
<dbReference type="Pfam" id="PF14230">
    <property type="entry name" value="DUF4333"/>
    <property type="match status" value="1"/>
</dbReference>
<dbReference type="AlphaFoldDB" id="A0A346XXE7"/>
<dbReference type="InterPro" id="IPR025637">
    <property type="entry name" value="DUF4333"/>
</dbReference>
<organism evidence="2 3">
    <name type="scientific">Euzebya pacifica</name>
    <dbReference type="NCBI Taxonomy" id="1608957"/>
    <lineage>
        <taxon>Bacteria</taxon>
        <taxon>Bacillati</taxon>
        <taxon>Actinomycetota</taxon>
        <taxon>Nitriliruptoria</taxon>
        <taxon>Euzebyales</taxon>
    </lineage>
</organism>